<evidence type="ECO:0000256" key="5">
    <source>
        <dbReference type="ARBA" id="ARBA00022679"/>
    </source>
</evidence>
<dbReference type="Pfam" id="PF00534">
    <property type="entry name" value="Glycos_transf_1"/>
    <property type="match status" value="1"/>
</dbReference>
<comment type="catalytic activity">
    <reaction evidence="1 7">
        <text>[(1-&gt;4)-alpha-D-glucosyl](n) + ADP-alpha-D-glucose = [(1-&gt;4)-alpha-D-glucosyl](n+1) + ADP + H(+)</text>
        <dbReference type="Rhea" id="RHEA:18189"/>
        <dbReference type="Rhea" id="RHEA-COMP:9584"/>
        <dbReference type="Rhea" id="RHEA-COMP:9587"/>
        <dbReference type="ChEBI" id="CHEBI:15378"/>
        <dbReference type="ChEBI" id="CHEBI:15444"/>
        <dbReference type="ChEBI" id="CHEBI:57498"/>
        <dbReference type="ChEBI" id="CHEBI:456216"/>
        <dbReference type="EC" id="2.4.1.21"/>
    </reaction>
</comment>
<feature type="domain" description="Glycosyl transferase family 1" evidence="8">
    <location>
        <begin position="295"/>
        <end position="449"/>
    </location>
</feature>
<dbReference type="AlphaFoldDB" id="A0A2H0N0N7"/>
<dbReference type="NCBIfam" id="TIGR02095">
    <property type="entry name" value="glgA"/>
    <property type="match status" value="1"/>
</dbReference>
<dbReference type="InterPro" id="IPR001296">
    <property type="entry name" value="Glyco_trans_1"/>
</dbReference>
<dbReference type="SUPFAM" id="SSF53756">
    <property type="entry name" value="UDP-Glycosyltransferase/glycogen phosphorylase"/>
    <property type="match status" value="1"/>
</dbReference>
<accession>A0A2H0N0N7</accession>
<evidence type="ECO:0000256" key="1">
    <source>
        <dbReference type="ARBA" id="ARBA00001478"/>
    </source>
</evidence>
<evidence type="ECO:0000313" key="10">
    <source>
        <dbReference type="EMBL" id="PIR02469.1"/>
    </source>
</evidence>
<feature type="domain" description="Starch synthase catalytic" evidence="9">
    <location>
        <begin position="7"/>
        <end position="243"/>
    </location>
</feature>
<keyword evidence="6 7" id="KW-0320">Glycogen biosynthesis</keyword>
<comment type="similarity">
    <text evidence="3 7">Belongs to the glycosyltransferase 1 family. Bacterial/plant glycogen synthase subfamily.</text>
</comment>
<feature type="binding site" evidence="7">
    <location>
        <position position="20"/>
    </location>
    <ligand>
        <name>ADP-alpha-D-glucose</name>
        <dbReference type="ChEBI" id="CHEBI:57498"/>
    </ligand>
</feature>
<gene>
    <name evidence="7" type="primary">glgA</name>
    <name evidence="10" type="ORF">COV62_01400</name>
</gene>
<dbReference type="GO" id="GO:0005978">
    <property type="term" value="P:glycogen biosynthetic process"/>
    <property type="evidence" value="ECO:0007669"/>
    <property type="project" value="UniProtKB-UniRule"/>
</dbReference>
<dbReference type="Gene3D" id="3.40.50.2000">
    <property type="entry name" value="Glycogen Phosphorylase B"/>
    <property type="match status" value="2"/>
</dbReference>
<dbReference type="InterPro" id="IPR011835">
    <property type="entry name" value="GS/SS"/>
</dbReference>
<name>A0A2H0N0N7_9BACT</name>
<comment type="caution">
    <text evidence="10">The sequence shown here is derived from an EMBL/GenBank/DDBJ whole genome shotgun (WGS) entry which is preliminary data.</text>
</comment>
<evidence type="ECO:0000259" key="8">
    <source>
        <dbReference type="Pfam" id="PF00534"/>
    </source>
</evidence>
<dbReference type="UniPathway" id="UPA00164"/>
<evidence type="ECO:0000313" key="11">
    <source>
        <dbReference type="Proteomes" id="UP000231139"/>
    </source>
</evidence>
<keyword evidence="4 7" id="KW-0328">Glycosyltransferase</keyword>
<dbReference type="CDD" id="cd03791">
    <property type="entry name" value="GT5_Glycogen_synthase_DULL1-like"/>
    <property type="match status" value="1"/>
</dbReference>
<evidence type="ECO:0000259" key="9">
    <source>
        <dbReference type="Pfam" id="PF08323"/>
    </source>
</evidence>
<reference evidence="10 11" key="1">
    <citation type="submission" date="2017-09" db="EMBL/GenBank/DDBJ databases">
        <title>Depth-based differentiation of microbial function through sediment-hosted aquifers and enrichment of novel symbionts in the deep terrestrial subsurface.</title>
        <authorList>
            <person name="Probst A.J."/>
            <person name="Ladd B."/>
            <person name="Jarett J.K."/>
            <person name="Geller-Mcgrath D.E."/>
            <person name="Sieber C.M."/>
            <person name="Emerson J.B."/>
            <person name="Anantharaman K."/>
            <person name="Thomas B.C."/>
            <person name="Malmstrom R."/>
            <person name="Stieglmeier M."/>
            <person name="Klingl A."/>
            <person name="Woyke T."/>
            <person name="Ryan C.M."/>
            <person name="Banfield J.F."/>
        </authorList>
    </citation>
    <scope>NUCLEOTIDE SEQUENCE [LARGE SCALE GENOMIC DNA]</scope>
    <source>
        <strain evidence="10">CG11_big_fil_rev_8_21_14_0_20_35_11</strain>
    </source>
</reference>
<dbReference type="InterPro" id="IPR013534">
    <property type="entry name" value="Starch_synth_cat_dom"/>
</dbReference>
<evidence type="ECO:0000256" key="6">
    <source>
        <dbReference type="ARBA" id="ARBA00023056"/>
    </source>
</evidence>
<evidence type="ECO:0000256" key="4">
    <source>
        <dbReference type="ARBA" id="ARBA00022676"/>
    </source>
</evidence>
<organism evidence="10 11">
    <name type="scientific">Candidatus Nealsonbacteria bacterium CG11_big_fil_rev_8_21_14_0_20_35_11</name>
    <dbReference type="NCBI Taxonomy" id="1974713"/>
    <lineage>
        <taxon>Bacteria</taxon>
        <taxon>Candidatus Nealsoniibacteriota</taxon>
    </lineage>
</organism>
<dbReference type="Pfam" id="PF08323">
    <property type="entry name" value="Glyco_transf_5"/>
    <property type="match status" value="1"/>
</dbReference>
<dbReference type="PANTHER" id="PTHR45825">
    <property type="entry name" value="GRANULE-BOUND STARCH SYNTHASE 1, CHLOROPLASTIC/AMYLOPLASTIC"/>
    <property type="match status" value="1"/>
</dbReference>
<proteinExistence type="inferred from homology"/>
<dbReference type="GO" id="GO:0009011">
    <property type="term" value="F:alpha-1,4-glucan glucosyltransferase (ADP-glucose donor) activity"/>
    <property type="evidence" value="ECO:0007669"/>
    <property type="project" value="UniProtKB-UniRule"/>
</dbReference>
<protein>
    <recommendedName>
        <fullName evidence="7">Glycogen synthase</fullName>
        <ecNumber evidence="7">2.4.1.21</ecNumber>
    </recommendedName>
    <alternativeName>
        <fullName evidence="7">Starch [bacterial glycogen] synthase</fullName>
    </alternativeName>
</protein>
<dbReference type="PANTHER" id="PTHR45825:SF11">
    <property type="entry name" value="ALPHA AMYLASE DOMAIN-CONTAINING PROTEIN"/>
    <property type="match status" value="1"/>
</dbReference>
<dbReference type="HAMAP" id="MF_00484">
    <property type="entry name" value="Glycogen_synth"/>
    <property type="match status" value="1"/>
</dbReference>
<sequence length="478" mass="55135">MKKSSIKILFTASECAPFAKVGGLADVVSSLPKALKELGLEIKIVIPGYEIIDFKKYRFKLVSIFKFKNEKVKIYKGNLNKTNISVYLLENDKYLSKGEIYPGNGAHYNLFLIKRFLFFSQLILEFLSKIKFKPQIIHCHDWQTAILPVLTKLAAKDERKKIKTLLTIHNLPYQGEWSPGPIFKFLGLKGDELKTLKIRDESSDFNILEQGVLNADIVTTVSPTYTKEILTKIYGEELYKDLKKRKKDLYGILNGIDTELFNPETDQNLKANYLVNDFQKKVINKIDLQKTLKLPQDSKIPLFSFISRIVEQKGIDLITESIPDLVKLNCQIVILGQGEKKYENMLIRISKKFPKNISVNIRFDSVLARKIYAGADFILIPSRFEPCGLIQMIAQRYGTIPIARATGGIIDSVDNKVSGFLFQEFKKEVFLKKIKEALNFYFKKTRWGKMIKNAMEKDFSWQKSSREYLKLYQKLLNE</sequence>
<evidence type="ECO:0000256" key="2">
    <source>
        <dbReference type="ARBA" id="ARBA00002764"/>
    </source>
</evidence>
<dbReference type="GO" id="GO:0004373">
    <property type="term" value="F:alpha-1,4-glucan glucosyltransferase (UDP-glucose donor) activity"/>
    <property type="evidence" value="ECO:0007669"/>
    <property type="project" value="InterPro"/>
</dbReference>
<dbReference type="EMBL" id="PCWK01000035">
    <property type="protein sequence ID" value="PIR02469.1"/>
    <property type="molecule type" value="Genomic_DNA"/>
</dbReference>
<dbReference type="Proteomes" id="UP000231139">
    <property type="component" value="Unassembled WGS sequence"/>
</dbReference>
<comment type="pathway">
    <text evidence="7">Glycan biosynthesis; glycogen biosynthesis.</text>
</comment>
<evidence type="ECO:0000256" key="7">
    <source>
        <dbReference type="HAMAP-Rule" id="MF_00484"/>
    </source>
</evidence>
<dbReference type="EC" id="2.4.1.21" evidence="7"/>
<evidence type="ECO:0000256" key="3">
    <source>
        <dbReference type="ARBA" id="ARBA00010281"/>
    </source>
</evidence>
<comment type="function">
    <text evidence="2 7">Synthesizes alpha-1,4-glucan chains using ADP-glucose.</text>
</comment>
<keyword evidence="5 7" id="KW-0808">Transferase</keyword>